<evidence type="ECO:0000313" key="9">
    <source>
        <dbReference type="Proteomes" id="UP000079169"/>
    </source>
</evidence>
<dbReference type="InterPro" id="IPR051139">
    <property type="entry name" value="Mediator_complx_sub13"/>
</dbReference>
<dbReference type="PANTHER" id="PTHR48249:SF3">
    <property type="entry name" value="MEDIATOR OF RNA POLYMERASE II TRANSCRIPTION SUBUNIT 13"/>
    <property type="match status" value="1"/>
</dbReference>
<dbReference type="RefSeq" id="XP_008485246.1">
    <property type="nucleotide sequence ID" value="XM_008487024.1"/>
</dbReference>
<dbReference type="Proteomes" id="UP000079169">
    <property type="component" value="Unplaced"/>
</dbReference>
<gene>
    <name evidence="10" type="primary">LOC103521919</name>
</gene>
<reference evidence="10" key="1">
    <citation type="submission" date="2025-08" db="UniProtKB">
        <authorList>
            <consortium name="RefSeq"/>
        </authorList>
    </citation>
    <scope>IDENTIFICATION</scope>
</reference>
<proteinExistence type="inferred from homology"/>
<dbReference type="GO" id="GO:0016592">
    <property type="term" value="C:mediator complex"/>
    <property type="evidence" value="ECO:0007669"/>
    <property type="project" value="TreeGrafter"/>
</dbReference>
<dbReference type="AlphaFoldDB" id="A0A1S3DNB2"/>
<evidence type="ECO:0000313" key="10">
    <source>
        <dbReference type="RefSeq" id="XP_008485246.1"/>
    </source>
</evidence>
<dbReference type="GO" id="GO:0045944">
    <property type="term" value="P:positive regulation of transcription by RNA polymerase II"/>
    <property type="evidence" value="ECO:0007669"/>
    <property type="project" value="TreeGrafter"/>
</dbReference>
<dbReference type="PaxDb" id="121845-A0A1S3DNB2"/>
<feature type="non-terminal residue" evidence="10">
    <location>
        <position position="127"/>
    </location>
</feature>
<keyword evidence="7" id="KW-0539">Nucleus</keyword>
<evidence type="ECO:0000256" key="8">
    <source>
        <dbReference type="SAM" id="MobiDB-lite"/>
    </source>
</evidence>
<keyword evidence="4" id="KW-0678">Repressor</keyword>
<dbReference type="STRING" id="121845.A0A1S3DNB2"/>
<sequence>MASPSGHFDTPTHDSLSDYTFPGAGGRVKQEIYPNMGSPVEEVIEDWSYVFRPPPLAKMVGSSKYAPLTNLPSQSLPPLTLPPNCVYKPTYLQSFPTGPGAQGGQSGNNTASPASQAGPNSNVDIKP</sequence>
<feature type="region of interest" description="Disordered" evidence="8">
    <location>
        <begin position="1"/>
        <end position="31"/>
    </location>
</feature>
<evidence type="ECO:0000256" key="2">
    <source>
        <dbReference type="ARBA" id="ARBA00009354"/>
    </source>
</evidence>
<evidence type="ECO:0000256" key="4">
    <source>
        <dbReference type="ARBA" id="ARBA00022491"/>
    </source>
</evidence>
<comment type="similarity">
    <text evidence="2">Belongs to the Mediator complex subunit 13 family.</text>
</comment>
<evidence type="ECO:0000256" key="1">
    <source>
        <dbReference type="ARBA" id="ARBA00004123"/>
    </source>
</evidence>
<accession>A0A1S3DNB2</accession>
<evidence type="ECO:0000256" key="7">
    <source>
        <dbReference type="ARBA" id="ARBA00023242"/>
    </source>
</evidence>
<evidence type="ECO:0000256" key="6">
    <source>
        <dbReference type="ARBA" id="ARBA00023163"/>
    </source>
</evidence>
<keyword evidence="6" id="KW-0804">Transcription</keyword>
<dbReference type="KEGG" id="dci:103521919"/>
<name>A0A1S3DNB2_DIACI</name>
<organism evidence="9 10">
    <name type="scientific">Diaphorina citri</name>
    <name type="common">Asian citrus psyllid</name>
    <dbReference type="NCBI Taxonomy" id="121845"/>
    <lineage>
        <taxon>Eukaryota</taxon>
        <taxon>Metazoa</taxon>
        <taxon>Ecdysozoa</taxon>
        <taxon>Arthropoda</taxon>
        <taxon>Hexapoda</taxon>
        <taxon>Insecta</taxon>
        <taxon>Pterygota</taxon>
        <taxon>Neoptera</taxon>
        <taxon>Paraneoptera</taxon>
        <taxon>Hemiptera</taxon>
        <taxon>Sternorrhyncha</taxon>
        <taxon>Psylloidea</taxon>
        <taxon>Psyllidae</taxon>
        <taxon>Diaphorininae</taxon>
        <taxon>Diaphorina</taxon>
    </lineage>
</organism>
<evidence type="ECO:0000256" key="3">
    <source>
        <dbReference type="ARBA" id="ARBA00019618"/>
    </source>
</evidence>
<protein>
    <recommendedName>
        <fullName evidence="3">Mediator of RNA polymerase II transcription subunit 13</fullName>
    </recommendedName>
</protein>
<dbReference type="GO" id="GO:0003713">
    <property type="term" value="F:transcription coactivator activity"/>
    <property type="evidence" value="ECO:0007669"/>
    <property type="project" value="TreeGrafter"/>
</dbReference>
<keyword evidence="5" id="KW-0805">Transcription regulation</keyword>
<comment type="subcellular location">
    <subcellularLocation>
        <location evidence="1">Nucleus</location>
    </subcellularLocation>
</comment>
<dbReference type="GeneID" id="103521919"/>
<dbReference type="PANTHER" id="PTHR48249">
    <property type="entry name" value="MEDIATOR OF RNA POLYMERASE II TRANSCRIPTION SUBUNIT 13"/>
    <property type="match status" value="1"/>
</dbReference>
<evidence type="ECO:0000256" key="5">
    <source>
        <dbReference type="ARBA" id="ARBA00023015"/>
    </source>
</evidence>
<keyword evidence="9" id="KW-1185">Reference proteome</keyword>
<feature type="region of interest" description="Disordered" evidence="8">
    <location>
        <begin position="92"/>
        <end position="127"/>
    </location>
</feature>
<feature type="compositionally biased region" description="Polar residues" evidence="8">
    <location>
        <begin position="107"/>
        <end position="127"/>
    </location>
</feature>